<keyword evidence="4" id="KW-1185">Reference proteome</keyword>
<dbReference type="AlphaFoldDB" id="A0A0A1W2I1"/>
<evidence type="ECO:0000313" key="3">
    <source>
        <dbReference type="EMBL" id="GAL99557.1"/>
    </source>
</evidence>
<protein>
    <recommendedName>
        <fullName evidence="2">DUF4440 domain-containing protein</fullName>
    </recommendedName>
</protein>
<sequence>MRGLTIAAAFMLSPMAVHAAAPVADPAEAAIRTAMLDSAQGWSMGDLDRFMAIYAPDAVFVGSKGLIQGKPAIADSYRKSFAGGANSRGQLRFDFLHLKRIGDRRILFARWSLSGGAKAESGMTTLIFERRADGWKIVSDHSS</sequence>
<feature type="signal peptide" evidence="1">
    <location>
        <begin position="1"/>
        <end position="19"/>
    </location>
</feature>
<evidence type="ECO:0000313" key="4">
    <source>
        <dbReference type="Proteomes" id="UP000032305"/>
    </source>
</evidence>
<dbReference type="Pfam" id="PF14534">
    <property type="entry name" value="DUF4440"/>
    <property type="match status" value="1"/>
</dbReference>
<proteinExistence type="predicted"/>
<evidence type="ECO:0000259" key="2">
    <source>
        <dbReference type="Pfam" id="PF14534"/>
    </source>
</evidence>
<reference evidence="3 4" key="1">
    <citation type="submission" date="2014-11" db="EMBL/GenBank/DDBJ databases">
        <title>Whole genome shotgun sequence of Sphingomonas parapaucimobilis NBRC 15100.</title>
        <authorList>
            <person name="Katano-Makiyama Y."/>
            <person name="Hosoyama A."/>
            <person name="Hashimoto M."/>
            <person name="Hosoyama Y."/>
            <person name="Noguchi M."/>
            <person name="Numata M."/>
            <person name="Tsuchikane K."/>
            <person name="Hirakata S."/>
            <person name="Uohara A."/>
            <person name="Shimodaira J."/>
            <person name="Ohji S."/>
            <person name="Ichikawa N."/>
            <person name="Kimura A."/>
            <person name="Yamazoe A."/>
            <person name="Fujita N."/>
        </authorList>
    </citation>
    <scope>NUCLEOTIDE SEQUENCE [LARGE SCALE GENOMIC DNA]</scope>
    <source>
        <strain evidence="3 4">NBRC 15100</strain>
    </source>
</reference>
<dbReference type="RefSeq" id="WP_245613362.1">
    <property type="nucleotide sequence ID" value="NZ_BBPI01000005.1"/>
</dbReference>
<keyword evidence="1" id="KW-0732">Signal</keyword>
<dbReference type="InterPro" id="IPR032710">
    <property type="entry name" value="NTF2-like_dom_sf"/>
</dbReference>
<accession>A0A0A1W2I1</accession>
<feature type="chain" id="PRO_5001982112" description="DUF4440 domain-containing protein" evidence="1">
    <location>
        <begin position="20"/>
        <end position="143"/>
    </location>
</feature>
<gene>
    <name evidence="3" type="ORF">SP5_005_00810</name>
</gene>
<evidence type="ECO:0000256" key="1">
    <source>
        <dbReference type="SAM" id="SignalP"/>
    </source>
</evidence>
<dbReference type="Proteomes" id="UP000032305">
    <property type="component" value="Unassembled WGS sequence"/>
</dbReference>
<organism evidence="3 4">
    <name type="scientific">Sphingomonas parapaucimobilis NBRC 15100</name>
    <dbReference type="NCBI Taxonomy" id="1219049"/>
    <lineage>
        <taxon>Bacteria</taxon>
        <taxon>Pseudomonadati</taxon>
        <taxon>Pseudomonadota</taxon>
        <taxon>Alphaproteobacteria</taxon>
        <taxon>Sphingomonadales</taxon>
        <taxon>Sphingomonadaceae</taxon>
        <taxon>Sphingomonas</taxon>
    </lineage>
</organism>
<dbReference type="Gene3D" id="3.10.450.50">
    <property type="match status" value="1"/>
</dbReference>
<dbReference type="InterPro" id="IPR027843">
    <property type="entry name" value="DUF4440"/>
</dbReference>
<dbReference type="SUPFAM" id="SSF54427">
    <property type="entry name" value="NTF2-like"/>
    <property type="match status" value="1"/>
</dbReference>
<dbReference type="eggNOG" id="COG4319">
    <property type="taxonomic scope" value="Bacteria"/>
</dbReference>
<dbReference type="EMBL" id="BBPI01000005">
    <property type="protein sequence ID" value="GAL99557.1"/>
    <property type="molecule type" value="Genomic_DNA"/>
</dbReference>
<feature type="domain" description="DUF4440" evidence="2">
    <location>
        <begin position="40"/>
        <end position="137"/>
    </location>
</feature>
<comment type="caution">
    <text evidence="3">The sequence shown here is derived from an EMBL/GenBank/DDBJ whole genome shotgun (WGS) entry which is preliminary data.</text>
</comment>
<name>A0A0A1W2I1_9SPHN</name>